<dbReference type="Pfam" id="PF07727">
    <property type="entry name" value="RVT_2"/>
    <property type="match status" value="1"/>
</dbReference>
<dbReference type="EMBL" id="BKCJ010002457">
    <property type="protein sequence ID" value="GEU48694.1"/>
    <property type="molecule type" value="Genomic_DNA"/>
</dbReference>
<evidence type="ECO:0000256" key="1">
    <source>
        <dbReference type="SAM" id="Coils"/>
    </source>
</evidence>
<reference evidence="4" key="1">
    <citation type="journal article" date="2019" name="Sci. Rep.">
        <title>Draft genome of Tanacetum cinerariifolium, the natural source of mosquito coil.</title>
        <authorList>
            <person name="Yamashiro T."/>
            <person name="Shiraishi A."/>
            <person name="Satake H."/>
            <person name="Nakayama K."/>
        </authorList>
    </citation>
    <scope>NUCLEOTIDE SEQUENCE</scope>
</reference>
<feature type="compositionally biased region" description="Basic and acidic residues" evidence="2">
    <location>
        <begin position="64"/>
        <end position="77"/>
    </location>
</feature>
<gene>
    <name evidence="4" type="ORF">Tci_020672</name>
</gene>
<protein>
    <submittedName>
        <fullName evidence="4">Putative ribonuclease H-like domain-containing protein</fullName>
    </submittedName>
</protein>
<organism evidence="4">
    <name type="scientific">Tanacetum cinerariifolium</name>
    <name type="common">Dalmatian daisy</name>
    <name type="synonym">Chrysanthemum cinerariifolium</name>
    <dbReference type="NCBI Taxonomy" id="118510"/>
    <lineage>
        <taxon>Eukaryota</taxon>
        <taxon>Viridiplantae</taxon>
        <taxon>Streptophyta</taxon>
        <taxon>Embryophyta</taxon>
        <taxon>Tracheophyta</taxon>
        <taxon>Spermatophyta</taxon>
        <taxon>Magnoliopsida</taxon>
        <taxon>eudicotyledons</taxon>
        <taxon>Gunneridae</taxon>
        <taxon>Pentapetalae</taxon>
        <taxon>asterids</taxon>
        <taxon>campanulids</taxon>
        <taxon>Asterales</taxon>
        <taxon>Asteraceae</taxon>
        <taxon>Asteroideae</taxon>
        <taxon>Anthemideae</taxon>
        <taxon>Anthemidinae</taxon>
        <taxon>Tanacetum</taxon>
    </lineage>
</organism>
<feature type="coiled-coil region" evidence="1">
    <location>
        <begin position="731"/>
        <end position="768"/>
    </location>
</feature>
<sequence>MNYKLVVARNQSNGSAGTKAYDNVGKTRVETIPDKDYILLPLWTQDPLFSSSSKDYPSAGFKPSGEEEKKDAKDLRNKYSKVPSIEEPRVNQENDANVNSINNINTVSPTNNVAGINDNVVDENIVYGYVDDPNMPDLEEISIFGDAENDDSGADMNNLDTYFQVSLVPTTRIHKDHLLEQVIRDMHSAPQTRRMSKNLEGYGLGHTHKEGIDYDKVFTPVARIKAIRLFQAYASFKDFVEYQMDVKSAFLYGKIEEEVYVFHPPGFEEPDFPDKVYKVEKELYGLHQAPKAWYETLSTYFLDNGFQRGMIDKTSFLKRDKSDILLVQVYVDDIIFRSTRMEMCTVFEKMMHKKVQMSSIRELTCFLGLQVKMKKDRIFISQDKSMIGSLMYPTSSRPDIMFAPTESAKFEQIVNFLNNPTIYTSCIEQFWTTAKAKNINGEAQIHAKVDGKKVVLSEALIRRELQFGDEGGINCLPNKTIFEQLLLMGYEKHTQKLTFYKAFFCPQWKFLIYTILQCLSAKTTAWNEFSSTIASVVICLATDQKLKFSKYIFDSMVKNLDSATKFLMFPRFVQVFFNNQLEEMANHTRIYVLPSYTKKIFGNIKRVGKGFSGMDTPLFPTMMVQAQEELRKESSANEESLDEDKDIFGVNDQNDTLMFDADKDLQEFAFKLQAIEDEHERIIREKSQQIKEVNLVWDDVQAKIKADYEMAQRLQAEEQEQLTYAEKARLFMEFLEKRRNSKRAKDELEQEIAKKQRIKDENESTELKRCLEIVLDDVDDVTIDATPLSSKSPTIVDYKIYKEGRKNFFQIIRADGNSQMYLTFNKMLKNFDREDLEVLWRLVKDIFVKTKPVDDMDSFLLHTLKTMFKHHVEDNVWRNQQGLVKVKN</sequence>
<feature type="domain" description="Reverse transcriptase Ty1/copia-type" evidence="3">
    <location>
        <begin position="205"/>
        <end position="383"/>
    </location>
</feature>
<dbReference type="AlphaFoldDB" id="A0A6L2KLD3"/>
<comment type="caution">
    <text evidence="4">The sequence shown here is derived from an EMBL/GenBank/DDBJ whole genome shotgun (WGS) entry which is preliminary data.</text>
</comment>
<evidence type="ECO:0000259" key="3">
    <source>
        <dbReference type="Pfam" id="PF07727"/>
    </source>
</evidence>
<proteinExistence type="predicted"/>
<dbReference type="InterPro" id="IPR013103">
    <property type="entry name" value="RVT_2"/>
</dbReference>
<feature type="region of interest" description="Disordered" evidence="2">
    <location>
        <begin position="51"/>
        <end position="97"/>
    </location>
</feature>
<evidence type="ECO:0000313" key="4">
    <source>
        <dbReference type="EMBL" id="GEU48694.1"/>
    </source>
</evidence>
<evidence type="ECO:0000256" key="2">
    <source>
        <dbReference type="SAM" id="MobiDB-lite"/>
    </source>
</evidence>
<keyword evidence="1" id="KW-0175">Coiled coil</keyword>
<dbReference type="InterPro" id="IPR043502">
    <property type="entry name" value="DNA/RNA_pol_sf"/>
</dbReference>
<accession>A0A6L2KLD3</accession>
<name>A0A6L2KLD3_TANCI</name>
<dbReference type="SUPFAM" id="SSF56672">
    <property type="entry name" value="DNA/RNA polymerases"/>
    <property type="match status" value="1"/>
</dbReference>